<dbReference type="Pfam" id="PF09954">
    <property type="entry name" value="DUF2188"/>
    <property type="match status" value="1"/>
</dbReference>
<keyword evidence="2" id="KW-1185">Reference proteome</keyword>
<dbReference type="InterPro" id="IPR018691">
    <property type="entry name" value="DUF2188"/>
</dbReference>
<dbReference type="EMBL" id="CP096040">
    <property type="protein sequence ID" value="USQ95052.1"/>
    <property type="molecule type" value="Genomic_DNA"/>
</dbReference>
<proteinExistence type="predicted"/>
<reference evidence="1 2" key="1">
    <citation type="submission" date="2022-04" db="EMBL/GenBank/DDBJ databases">
        <title>Genome sequence of soybean root-associated Caulobacter segnis RL271.</title>
        <authorList>
            <person name="Longley R."/>
            <person name="Bonito G."/>
            <person name="Trigodet F."/>
            <person name="Crosson S."/>
            <person name="Fiebig A."/>
        </authorList>
    </citation>
    <scope>NUCLEOTIDE SEQUENCE [LARGE SCALE GENOMIC DNA]</scope>
    <source>
        <strain evidence="1 2">RL271</strain>
    </source>
</reference>
<evidence type="ECO:0000313" key="1">
    <source>
        <dbReference type="EMBL" id="USQ95052.1"/>
    </source>
</evidence>
<organism evidence="1 2">
    <name type="scientific">Caulobacter segnis</name>
    <dbReference type="NCBI Taxonomy" id="88688"/>
    <lineage>
        <taxon>Bacteria</taxon>
        <taxon>Pseudomonadati</taxon>
        <taxon>Pseudomonadota</taxon>
        <taxon>Alphaproteobacteria</taxon>
        <taxon>Caulobacterales</taxon>
        <taxon>Caulobacteraceae</taxon>
        <taxon>Caulobacter</taxon>
    </lineage>
</organism>
<sequence>MTDITYNIVEHDGGWAYKVGDTFSETFPSHDAALAAAKRAAAEQELPGETEGITYEDKNAVWHGEVADGDDRPTTHVRDGD</sequence>
<dbReference type="Proteomes" id="UP001057520">
    <property type="component" value="Chromosome"/>
</dbReference>
<protein>
    <submittedName>
        <fullName evidence="1">DUF2188 domain-containing protein</fullName>
    </submittedName>
</protein>
<name>A0ABY4ZSR5_9CAUL</name>
<accession>A0ABY4ZSR5</accession>
<gene>
    <name evidence="1" type="ORF">MZV50_21200</name>
</gene>
<evidence type="ECO:0000313" key="2">
    <source>
        <dbReference type="Proteomes" id="UP001057520"/>
    </source>
</evidence>